<reference evidence="2 3" key="1">
    <citation type="journal article" date="2015" name="Genome Announc.">
        <title>Expanding the biotechnology potential of lactobacilli through comparative genomics of 213 strains and associated genera.</title>
        <authorList>
            <person name="Sun Z."/>
            <person name="Harris H.M."/>
            <person name="McCann A."/>
            <person name="Guo C."/>
            <person name="Argimon S."/>
            <person name="Zhang W."/>
            <person name="Yang X."/>
            <person name="Jeffery I.B."/>
            <person name="Cooney J.C."/>
            <person name="Kagawa T.F."/>
            <person name="Liu W."/>
            <person name="Song Y."/>
            <person name="Salvetti E."/>
            <person name="Wrobel A."/>
            <person name="Rasinkangas P."/>
            <person name="Parkhill J."/>
            <person name="Rea M.C."/>
            <person name="O'Sullivan O."/>
            <person name="Ritari J."/>
            <person name="Douillard F.P."/>
            <person name="Paul Ross R."/>
            <person name="Yang R."/>
            <person name="Briner A.E."/>
            <person name="Felis G.E."/>
            <person name="de Vos W.M."/>
            <person name="Barrangou R."/>
            <person name="Klaenhammer T.R."/>
            <person name="Caufield P.W."/>
            <person name="Cui Y."/>
            <person name="Zhang H."/>
            <person name="O'Toole P.W."/>
        </authorList>
    </citation>
    <scope>NUCLEOTIDE SEQUENCE [LARGE SCALE GENOMIC DNA]</scope>
    <source>
        <strain evidence="2 3">DSM 7090</strain>
    </source>
</reference>
<evidence type="ECO:0000313" key="3">
    <source>
        <dbReference type="Proteomes" id="UP000051927"/>
    </source>
</evidence>
<name>A0ABR5Q2K5_9ACTN</name>
<comment type="caution">
    <text evidence="2">The sequence shown here is derived from an EMBL/GenBank/DDBJ whole genome shotgun (WGS) entry which is preliminary data.</text>
</comment>
<evidence type="ECO:0000313" key="2">
    <source>
        <dbReference type="EMBL" id="KRO02899.1"/>
    </source>
</evidence>
<keyword evidence="3" id="KW-1185">Reference proteome</keyword>
<accession>A0ABR5Q2K5</accession>
<gene>
    <name evidence="2" type="ORF">IV60_GL000069</name>
</gene>
<sequence length="80" mass="8771">MVFILREWLELFDCFSATKNRAAGNTPSMSWTAILTASLAALGSMIMLVGLLALLCRNLAVAVEFTYQRLSANLQTAVLF</sequence>
<feature type="transmembrane region" description="Helical" evidence="1">
    <location>
        <begin position="31"/>
        <end position="55"/>
    </location>
</feature>
<dbReference type="EMBL" id="JQCP01000001">
    <property type="protein sequence ID" value="KRO02899.1"/>
    <property type="molecule type" value="Genomic_DNA"/>
</dbReference>
<evidence type="ECO:0000256" key="1">
    <source>
        <dbReference type="SAM" id="Phobius"/>
    </source>
</evidence>
<dbReference type="GeneID" id="84904274"/>
<proteinExistence type="predicted"/>
<protein>
    <submittedName>
        <fullName evidence="2">Glutamyl-tRNA synthetase</fullName>
    </submittedName>
</protein>
<keyword evidence="1" id="KW-0472">Membrane</keyword>
<keyword evidence="1" id="KW-0812">Transmembrane</keyword>
<organism evidence="2 3">
    <name type="scientific">Lancefieldella rimae</name>
    <dbReference type="NCBI Taxonomy" id="1383"/>
    <lineage>
        <taxon>Bacteria</taxon>
        <taxon>Bacillati</taxon>
        <taxon>Actinomycetota</taxon>
        <taxon>Coriobacteriia</taxon>
        <taxon>Coriobacteriales</taxon>
        <taxon>Atopobiaceae</taxon>
        <taxon>Lancefieldella</taxon>
    </lineage>
</organism>
<dbReference type="RefSeq" id="WP_003148696.1">
    <property type="nucleotide sequence ID" value="NZ_JQCP01000001.1"/>
</dbReference>
<dbReference type="Proteomes" id="UP000051927">
    <property type="component" value="Unassembled WGS sequence"/>
</dbReference>
<keyword evidence="1" id="KW-1133">Transmembrane helix</keyword>